<feature type="domain" description="FHA" evidence="1">
    <location>
        <begin position="117"/>
        <end position="167"/>
    </location>
</feature>
<evidence type="ECO:0000259" key="1">
    <source>
        <dbReference type="PROSITE" id="PS50006"/>
    </source>
</evidence>
<evidence type="ECO:0000313" key="3">
    <source>
        <dbReference type="Proteomes" id="UP000015106"/>
    </source>
</evidence>
<dbReference type="SUPFAM" id="SSF49879">
    <property type="entry name" value="SMAD/FHA domain"/>
    <property type="match status" value="1"/>
</dbReference>
<reference evidence="2" key="3">
    <citation type="submission" date="2022-06" db="UniProtKB">
        <authorList>
            <consortium name="EnsemblPlants"/>
        </authorList>
    </citation>
    <scope>IDENTIFICATION</scope>
</reference>
<name>A0A8R7Q2N3_TRIUA</name>
<dbReference type="Pfam" id="PF00498">
    <property type="entry name" value="FHA"/>
    <property type="match status" value="1"/>
</dbReference>
<dbReference type="PROSITE" id="PS50006">
    <property type="entry name" value="FHA_DOMAIN"/>
    <property type="match status" value="1"/>
</dbReference>
<keyword evidence="3" id="KW-1185">Reference proteome</keyword>
<dbReference type="Gramene" id="TuG1812G0400001172.01.T02">
    <property type="protein sequence ID" value="TuG1812G0400001172.01.T02"/>
    <property type="gene ID" value="TuG1812G0400001172.01"/>
</dbReference>
<gene>
    <name evidence="2" type="primary">LOC125550984</name>
</gene>
<dbReference type="EnsemblPlants" id="TuG1812G0400001172.01.T02">
    <property type="protein sequence ID" value="TuG1812G0400001172.01.T02"/>
    <property type="gene ID" value="TuG1812G0400001172.01"/>
</dbReference>
<dbReference type="InterPro" id="IPR000253">
    <property type="entry name" value="FHA_dom"/>
</dbReference>
<dbReference type="Gene3D" id="2.60.200.20">
    <property type="match status" value="1"/>
</dbReference>
<proteinExistence type="predicted"/>
<dbReference type="FunFam" id="2.60.200.20:FF:000063">
    <property type="entry name" value="Predicted protein"/>
    <property type="match status" value="1"/>
</dbReference>
<dbReference type="PANTHER" id="PTHR23308">
    <property type="entry name" value="NUCLEAR INHIBITOR OF PROTEIN PHOSPHATASE-1"/>
    <property type="match status" value="1"/>
</dbReference>
<dbReference type="AlphaFoldDB" id="A0A8R7Q2N3"/>
<organism evidence="2 3">
    <name type="scientific">Triticum urartu</name>
    <name type="common">Red wild einkorn</name>
    <name type="synonym">Crithodium urartu</name>
    <dbReference type="NCBI Taxonomy" id="4572"/>
    <lineage>
        <taxon>Eukaryota</taxon>
        <taxon>Viridiplantae</taxon>
        <taxon>Streptophyta</taxon>
        <taxon>Embryophyta</taxon>
        <taxon>Tracheophyta</taxon>
        <taxon>Spermatophyta</taxon>
        <taxon>Magnoliopsida</taxon>
        <taxon>Liliopsida</taxon>
        <taxon>Poales</taxon>
        <taxon>Poaceae</taxon>
        <taxon>BOP clade</taxon>
        <taxon>Pooideae</taxon>
        <taxon>Triticodae</taxon>
        <taxon>Triticeae</taxon>
        <taxon>Triticinae</taxon>
        <taxon>Triticum</taxon>
    </lineage>
</organism>
<sequence length="241" mass="25598">MEAAAAAASSSVLLSFSSPGRSTAATFLRLSTASPRITCSATQQLPLAAPWLLTSDKSSSRRRSILSLRCSSASTGSPSAVVSSERWILEPAGDGDWKHIGYRVARPGAIEIASEAMTVGRVPENADVVIPVATVSGVHARLEKKDGNLVVTDMDSTNGTYVNERKLVPGFPVAVQPGSLLIFGTTPLCVHFSLLIKMPAAHLFSAVTLHAYLILSVKMLAYSFNQNASPIKSSNKVQWYP</sequence>
<dbReference type="SMART" id="SM00240">
    <property type="entry name" value="FHA"/>
    <property type="match status" value="1"/>
</dbReference>
<dbReference type="InterPro" id="IPR050923">
    <property type="entry name" value="Cell_Proc_Reg/RNA_Proc"/>
</dbReference>
<dbReference type="CDD" id="cd00060">
    <property type="entry name" value="FHA"/>
    <property type="match status" value="1"/>
</dbReference>
<reference evidence="3" key="1">
    <citation type="journal article" date="2013" name="Nature">
        <title>Draft genome of the wheat A-genome progenitor Triticum urartu.</title>
        <authorList>
            <person name="Ling H.Q."/>
            <person name="Zhao S."/>
            <person name="Liu D."/>
            <person name="Wang J."/>
            <person name="Sun H."/>
            <person name="Zhang C."/>
            <person name="Fan H."/>
            <person name="Li D."/>
            <person name="Dong L."/>
            <person name="Tao Y."/>
            <person name="Gao C."/>
            <person name="Wu H."/>
            <person name="Li Y."/>
            <person name="Cui Y."/>
            <person name="Guo X."/>
            <person name="Zheng S."/>
            <person name="Wang B."/>
            <person name="Yu K."/>
            <person name="Liang Q."/>
            <person name="Yang W."/>
            <person name="Lou X."/>
            <person name="Chen J."/>
            <person name="Feng M."/>
            <person name="Jian J."/>
            <person name="Zhang X."/>
            <person name="Luo G."/>
            <person name="Jiang Y."/>
            <person name="Liu J."/>
            <person name="Wang Z."/>
            <person name="Sha Y."/>
            <person name="Zhang B."/>
            <person name="Wu H."/>
            <person name="Tang D."/>
            <person name="Shen Q."/>
            <person name="Xue P."/>
            <person name="Zou S."/>
            <person name="Wang X."/>
            <person name="Liu X."/>
            <person name="Wang F."/>
            <person name="Yang Y."/>
            <person name="An X."/>
            <person name="Dong Z."/>
            <person name="Zhang K."/>
            <person name="Zhang X."/>
            <person name="Luo M.C."/>
            <person name="Dvorak J."/>
            <person name="Tong Y."/>
            <person name="Wang J."/>
            <person name="Yang H."/>
            <person name="Li Z."/>
            <person name="Wang D."/>
            <person name="Zhang A."/>
            <person name="Wang J."/>
        </authorList>
    </citation>
    <scope>NUCLEOTIDE SEQUENCE</scope>
    <source>
        <strain evidence="3">cv. G1812</strain>
    </source>
</reference>
<accession>A0A8R7Q2N3</accession>
<dbReference type="Proteomes" id="UP000015106">
    <property type="component" value="Chromosome 4"/>
</dbReference>
<protein>
    <recommendedName>
        <fullName evidence="1">FHA domain-containing protein</fullName>
    </recommendedName>
</protein>
<evidence type="ECO:0000313" key="2">
    <source>
        <dbReference type="EnsemblPlants" id="TuG1812G0400001172.01.T02"/>
    </source>
</evidence>
<reference evidence="2" key="2">
    <citation type="submission" date="2018-03" db="EMBL/GenBank/DDBJ databases">
        <title>The Triticum urartu genome reveals the dynamic nature of wheat genome evolution.</title>
        <authorList>
            <person name="Ling H."/>
            <person name="Ma B."/>
            <person name="Shi X."/>
            <person name="Liu H."/>
            <person name="Dong L."/>
            <person name="Sun H."/>
            <person name="Cao Y."/>
            <person name="Gao Q."/>
            <person name="Zheng S."/>
            <person name="Li Y."/>
            <person name="Yu Y."/>
            <person name="Du H."/>
            <person name="Qi M."/>
            <person name="Li Y."/>
            <person name="Yu H."/>
            <person name="Cui Y."/>
            <person name="Wang N."/>
            <person name="Chen C."/>
            <person name="Wu H."/>
            <person name="Zhao Y."/>
            <person name="Zhang J."/>
            <person name="Li Y."/>
            <person name="Zhou W."/>
            <person name="Zhang B."/>
            <person name="Hu W."/>
            <person name="Eijk M."/>
            <person name="Tang J."/>
            <person name="Witsenboer H."/>
            <person name="Zhao S."/>
            <person name="Li Z."/>
            <person name="Zhang A."/>
            <person name="Wang D."/>
            <person name="Liang C."/>
        </authorList>
    </citation>
    <scope>NUCLEOTIDE SEQUENCE [LARGE SCALE GENOMIC DNA]</scope>
    <source>
        <strain evidence="2">cv. G1812</strain>
    </source>
</reference>
<dbReference type="InterPro" id="IPR008984">
    <property type="entry name" value="SMAD_FHA_dom_sf"/>
</dbReference>